<reference evidence="2" key="1">
    <citation type="journal article" date="2019" name="Int. J. Syst. Evol. Microbiol.">
        <title>The Global Catalogue of Microorganisms (GCM) 10K type strain sequencing project: providing services to taxonomists for standard genome sequencing and annotation.</title>
        <authorList>
            <consortium name="The Broad Institute Genomics Platform"/>
            <consortium name="The Broad Institute Genome Sequencing Center for Infectious Disease"/>
            <person name="Wu L."/>
            <person name="Ma J."/>
        </authorList>
    </citation>
    <scope>NUCLEOTIDE SEQUENCE [LARGE SCALE GENOMIC DNA]</scope>
    <source>
        <strain evidence="2">CCUG 30340</strain>
    </source>
</reference>
<evidence type="ECO:0000313" key="1">
    <source>
        <dbReference type="EMBL" id="MFC4820485.1"/>
    </source>
</evidence>
<comment type="caution">
    <text evidence="1">The sequence shown here is derived from an EMBL/GenBank/DDBJ whole genome shotgun (WGS) entry which is preliminary data.</text>
</comment>
<name>A0ABV9QTX6_9GAMM</name>
<sequence length="131" mass="13557">MSDLLEEGIGMERSGAIPATLRKTAEPDRSALPVGHGRAARRTAPAMSVFAEIGRPPAMADALIPWTHRRIRSSSFASAAGRSGSTRLTALAVIAGVVAPGPATVTEALLSAVWLWPAGPRSGAPASFFLK</sequence>
<dbReference type="RefSeq" id="WP_380020340.1">
    <property type="nucleotide sequence ID" value="NZ_JBHSHD010000007.1"/>
</dbReference>
<gene>
    <name evidence="1" type="ORF">ACFO6Q_09120</name>
</gene>
<evidence type="ECO:0000313" key="2">
    <source>
        <dbReference type="Proteomes" id="UP001595886"/>
    </source>
</evidence>
<proteinExistence type="predicted"/>
<dbReference type="Proteomes" id="UP001595886">
    <property type="component" value="Unassembled WGS sequence"/>
</dbReference>
<keyword evidence="2" id="KW-1185">Reference proteome</keyword>
<organism evidence="1 2">
    <name type="scientific">Dokdonella ginsengisoli</name>
    <dbReference type="NCBI Taxonomy" id="363846"/>
    <lineage>
        <taxon>Bacteria</taxon>
        <taxon>Pseudomonadati</taxon>
        <taxon>Pseudomonadota</taxon>
        <taxon>Gammaproteobacteria</taxon>
        <taxon>Lysobacterales</taxon>
        <taxon>Rhodanobacteraceae</taxon>
        <taxon>Dokdonella</taxon>
    </lineage>
</organism>
<dbReference type="EMBL" id="JBHSHD010000007">
    <property type="protein sequence ID" value="MFC4820485.1"/>
    <property type="molecule type" value="Genomic_DNA"/>
</dbReference>
<accession>A0ABV9QTX6</accession>
<protein>
    <submittedName>
        <fullName evidence="1">Uncharacterized protein</fullName>
    </submittedName>
</protein>